<dbReference type="CDD" id="cd04301">
    <property type="entry name" value="NAT_SF"/>
    <property type="match status" value="1"/>
</dbReference>
<accession>A0A9W8U0A0</accession>
<comment type="caution">
    <text evidence="2">The sequence shown here is derived from an EMBL/GenBank/DDBJ whole genome shotgun (WGS) entry which is preliminary data.</text>
</comment>
<dbReference type="Gene3D" id="3.40.630.30">
    <property type="match status" value="1"/>
</dbReference>
<organism evidence="2 3">
    <name type="scientific">Lentinula detonsa</name>
    <dbReference type="NCBI Taxonomy" id="2804962"/>
    <lineage>
        <taxon>Eukaryota</taxon>
        <taxon>Fungi</taxon>
        <taxon>Dikarya</taxon>
        <taxon>Basidiomycota</taxon>
        <taxon>Agaricomycotina</taxon>
        <taxon>Agaricomycetes</taxon>
        <taxon>Agaricomycetidae</taxon>
        <taxon>Agaricales</taxon>
        <taxon>Marasmiineae</taxon>
        <taxon>Omphalotaceae</taxon>
        <taxon>Lentinula</taxon>
    </lineage>
</organism>
<dbReference type="GO" id="GO:0016747">
    <property type="term" value="F:acyltransferase activity, transferring groups other than amino-acyl groups"/>
    <property type="evidence" value="ECO:0007669"/>
    <property type="project" value="InterPro"/>
</dbReference>
<dbReference type="InterPro" id="IPR000182">
    <property type="entry name" value="GNAT_dom"/>
</dbReference>
<dbReference type="InterPro" id="IPR051531">
    <property type="entry name" value="N-acetyltransferase"/>
</dbReference>
<evidence type="ECO:0000259" key="1">
    <source>
        <dbReference type="PROSITE" id="PS51186"/>
    </source>
</evidence>
<dbReference type="Pfam" id="PF13302">
    <property type="entry name" value="Acetyltransf_3"/>
    <property type="match status" value="1"/>
</dbReference>
<name>A0A9W8U0A0_9AGAR</name>
<proteinExistence type="predicted"/>
<sequence length="178" mass="20939">MLETDRLRLRAVRKTDLESMQKLWNDRRVQKMLSTGYILPLPEGPKAEEELINKADLLYAMVETKDSKEFVGFTNLFDFQAKNQDARLGLALLPEFWGRGYATEIVGFVVDYAFREMALHRITLNVFESNVRAIRVYEKIGFVREGVQRKANWMEGRWQDVIWMAILREEWKAEQTST</sequence>
<dbReference type="AlphaFoldDB" id="A0A9W8U0A0"/>
<evidence type="ECO:0000313" key="2">
    <source>
        <dbReference type="EMBL" id="KAJ3747296.1"/>
    </source>
</evidence>
<gene>
    <name evidence="2" type="ORF">DFH05DRAFT_1393362</name>
</gene>
<dbReference type="SUPFAM" id="SSF55729">
    <property type="entry name" value="Acyl-CoA N-acyltransferases (Nat)"/>
    <property type="match status" value="1"/>
</dbReference>
<evidence type="ECO:0000313" key="3">
    <source>
        <dbReference type="Proteomes" id="UP001142393"/>
    </source>
</evidence>
<reference evidence="2 3" key="1">
    <citation type="journal article" date="2023" name="Proc. Natl. Acad. Sci. U.S.A.">
        <title>A global phylogenomic analysis of the shiitake genus Lentinula.</title>
        <authorList>
            <person name="Sierra-Patev S."/>
            <person name="Min B."/>
            <person name="Naranjo-Ortiz M."/>
            <person name="Looney B."/>
            <person name="Konkel Z."/>
            <person name="Slot J.C."/>
            <person name="Sakamoto Y."/>
            <person name="Steenwyk J.L."/>
            <person name="Rokas A."/>
            <person name="Carro J."/>
            <person name="Camarero S."/>
            <person name="Ferreira P."/>
            <person name="Molpeceres G."/>
            <person name="Ruiz-Duenas F.J."/>
            <person name="Serrano A."/>
            <person name="Henrissat B."/>
            <person name="Drula E."/>
            <person name="Hughes K.W."/>
            <person name="Mata J.L."/>
            <person name="Ishikawa N.K."/>
            <person name="Vargas-Isla R."/>
            <person name="Ushijima S."/>
            <person name="Smith C.A."/>
            <person name="Donoghue J."/>
            <person name="Ahrendt S."/>
            <person name="Andreopoulos W."/>
            <person name="He G."/>
            <person name="LaButti K."/>
            <person name="Lipzen A."/>
            <person name="Ng V."/>
            <person name="Riley R."/>
            <person name="Sandor L."/>
            <person name="Barry K."/>
            <person name="Martinez A.T."/>
            <person name="Xiao Y."/>
            <person name="Gibbons J.G."/>
            <person name="Terashima K."/>
            <person name="Grigoriev I.V."/>
            <person name="Hibbett D."/>
        </authorList>
    </citation>
    <scope>NUCLEOTIDE SEQUENCE [LARGE SCALE GENOMIC DNA]</scope>
    <source>
        <strain evidence="2 3">TFB7810</strain>
    </source>
</reference>
<dbReference type="InterPro" id="IPR016181">
    <property type="entry name" value="Acyl_CoA_acyltransferase"/>
</dbReference>
<keyword evidence="3" id="KW-1185">Reference proteome</keyword>
<dbReference type="PANTHER" id="PTHR43792">
    <property type="entry name" value="GNAT FAMILY, PUTATIVE (AFU_ORTHOLOGUE AFUA_3G00765)-RELATED-RELATED"/>
    <property type="match status" value="1"/>
</dbReference>
<dbReference type="PROSITE" id="PS51186">
    <property type="entry name" value="GNAT"/>
    <property type="match status" value="1"/>
</dbReference>
<dbReference type="EMBL" id="JANVFU010000003">
    <property type="protein sequence ID" value="KAJ3747296.1"/>
    <property type="molecule type" value="Genomic_DNA"/>
</dbReference>
<feature type="domain" description="N-acetyltransferase" evidence="1">
    <location>
        <begin position="7"/>
        <end position="169"/>
    </location>
</feature>
<protein>
    <submittedName>
        <fullName evidence="2">Acyl-CoA N-acyltransferase</fullName>
    </submittedName>
</protein>
<dbReference type="Proteomes" id="UP001142393">
    <property type="component" value="Unassembled WGS sequence"/>
</dbReference>